<evidence type="ECO:0000313" key="7">
    <source>
        <dbReference type="EMBL" id="OAE22641.1"/>
    </source>
</evidence>
<dbReference type="Proteomes" id="UP000077202">
    <property type="component" value="Unassembled WGS sequence"/>
</dbReference>
<dbReference type="Pfam" id="PF02671">
    <property type="entry name" value="PAH"/>
    <property type="match status" value="3"/>
</dbReference>
<feature type="region of interest" description="Disordered" evidence="5">
    <location>
        <begin position="435"/>
        <end position="457"/>
    </location>
</feature>
<name>A0A176VQS3_MARPO</name>
<dbReference type="Pfam" id="PF08295">
    <property type="entry name" value="Sin3_corepress"/>
    <property type="match status" value="1"/>
</dbReference>
<feature type="domain" description="Histone deacetylase interacting" evidence="6">
    <location>
        <begin position="420"/>
        <end position="530"/>
    </location>
</feature>
<dbReference type="InterPro" id="IPR003822">
    <property type="entry name" value="PAH"/>
</dbReference>
<gene>
    <name evidence="7" type="ORF">AXG93_531s1250</name>
</gene>
<dbReference type="GO" id="GO:0000785">
    <property type="term" value="C:chromatin"/>
    <property type="evidence" value="ECO:0007669"/>
    <property type="project" value="TreeGrafter"/>
</dbReference>
<dbReference type="AlphaFoldDB" id="A0A176VQS3"/>
<dbReference type="PANTHER" id="PTHR12346:SF0">
    <property type="entry name" value="SIN3A, ISOFORM G"/>
    <property type="match status" value="1"/>
</dbReference>
<dbReference type="InterPro" id="IPR039774">
    <property type="entry name" value="Sin3-like"/>
</dbReference>
<evidence type="ECO:0000256" key="4">
    <source>
        <dbReference type="PROSITE-ProRule" id="PRU00810"/>
    </source>
</evidence>
<evidence type="ECO:0000313" key="8">
    <source>
        <dbReference type="Proteomes" id="UP000077202"/>
    </source>
</evidence>
<accession>A0A176VQS3</accession>
<dbReference type="GO" id="GO:0003714">
    <property type="term" value="F:transcription corepressor activity"/>
    <property type="evidence" value="ECO:0007669"/>
    <property type="project" value="InterPro"/>
</dbReference>
<dbReference type="PROSITE" id="PS51477">
    <property type="entry name" value="PAH"/>
    <property type="match status" value="2"/>
</dbReference>
<keyword evidence="8" id="KW-1185">Reference proteome</keyword>
<dbReference type="GO" id="GO:0000122">
    <property type="term" value="P:negative regulation of transcription by RNA polymerase II"/>
    <property type="evidence" value="ECO:0007669"/>
    <property type="project" value="TreeGrafter"/>
</dbReference>
<feature type="region of interest" description="Disordered" evidence="5">
    <location>
        <begin position="215"/>
        <end position="275"/>
    </location>
</feature>
<evidence type="ECO:0000256" key="3">
    <source>
        <dbReference type="ARBA" id="ARBA00023242"/>
    </source>
</evidence>
<feature type="compositionally biased region" description="Basic and acidic residues" evidence="5">
    <location>
        <begin position="218"/>
        <end position="245"/>
    </location>
</feature>
<proteinExistence type="predicted"/>
<dbReference type="InterPro" id="IPR036600">
    <property type="entry name" value="PAH_sf"/>
</dbReference>
<dbReference type="EMBL" id="LVLJ01003104">
    <property type="protein sequence ID" value="OAE22641.1"/>
    <property type="molecule type" value="Genomic_DNA"/>
</dbReference>
<feature type="compositionally biased region" description="Low complexity" evidence="5">
    <location>
        <begin position="436"/>
        <end position="448"/>
    </location>
</feature>
<comment type="caution">
    <text evidence="7">The sequence shown here is derived from an EMBL/GenBank/DDBJ whole genome shotgun (WGS) entry which is preliminary data.</text>
</comment>
<comment type="subcellular location">
    <subcellularLocation>
        <location evidence="1 4">Nucleus</location>
    </subcellularLocation>
</comment>
<feature type="compositionally biased region" description="Basic and acidic residues" evidence="5">
    <location>
        <begin position="258"/>
        <end position="275"/>
    </location>
</feature>
<feature type="region of interest" description="Disordered" evidence="5">
    <location>
        <begin position="1"/>
        <end position="41"/>
    </location>
</feature>
<evidence type="ECO:0000256" key="5">
    <source>
        <dbReference type="SAM" id="MobiDB-lite"/>
    </source>
</evidence>
<dbReference type="GO" id="GO:0000118">
    <property type="term" value="C:histone deacetylase complex"/>
    <property type="evidence" value="ECO:0007669"/>
    <property type="project" value="TreeGrafter"/>
</dbReference>
<keyword evidence="3 4" id="KW-0539">Nucleus</keyword>
<reference evidence="7" key="1">
    <citation type="submission" date="2016-03" db="EMBL/GenBank/DDBJ databases">
        <title>Mechanisms controlling the formation of the plant cell surface in tip-growing cells are functionally conserved among land plants.</title>
        <authorList>
            <person name="Honkanen S."/>
            <person name="Jones V.A."/>
            <person name="Morieri G."/>
            <person name="Champion C."/>
            <person name="Hetherington A.J."/>
            <person name="Kelly S."/>
            <person name="Saint-Marcoux D."/>
            <person name="Proust H."/>
            <person name="Prescott H."/>
            <person name="Dolan L."/>
        </authorList>
    </citation>
    <scope>NUCLEOTIDE SEQUENCE [LARGE SCALE GENOMIC DNA]</scope>
    <source>
        <tissue evidence="7">Whole gametophyte</tissue>
    </source>
</reference>
<protein>
    <recommendedName>
        <fullName evidence="6">Histone deacetylase interacting domain-containing protein</fullName>
    </recommendedName>
</protein>
<dbReference type="PANTHER" id="PTHR12346">
    <property type="entry name" value="SIN3B-RELATED"/>
    <property type="match status" value="1"/>
</dbReference>
<dbReference type="Gene3D" id="1.20.1160.11">
    <property type="entry name" value="Paired amphipathic helix"/>
    <property type="match status" value="3"/>
</dbReference>
<sequence>MKRKRVEEAPMTLVKRNFSDHEQGMMAEPQLSRPETDGPKTHKQNGVAFLKMVKETLKDEVERYDAFVKSMQSFKRGLISTREVIKRVKGLFKNHPSLILGFNIFLRPSDRIEVPAEDEVDVEKLKVALRFVNKVKVRFTNEGGHVYRSFLGILRAFKFGMSVKEVHENVISLFRGHEDLLVEFRDFLPTRSLRNWVSLVASVVQRSKVAPLPSCFHEGPESSHREPEHAQEEAPVHPPPRENSKWKAGAQEQGTESAADRRVSDKEAVDAVKDSTRAAAEVVKDVKKRRCDTSISCESNGLNVGGQGQVRRLRRRKGPILAVPETAVPHAQKRRRQCKESGTSEAAQLAFFETVSKELEGSSVYKEFMQCMNLCRLQIITTSQLQVLVNNVLDEHPHLQKAFHSSFPSHRRDPFSILNQWQTCTPSYRLHDNTLSEKASTSSESTSQADDDSLGPYSTRGVLNDTWITLTTGGNAFTSQESNRYEEILFRCEDDQYELDMLIETTISTAGKLSECIEILKDPSHPTFDLEEHLSPLHLRCIERIYCPVFASLLSHARANPATTLPVILGRLEQRLEDWKSARPKLNKVWAQVRAANHSKSLVYESEIEYPEKDEGESITDALVLYQIKKFCGRYLEK</sequence>
<dbReference type="SMART" id="SM00761">
    <property type="entry name" value="HDAC_interact"/>
    <property type="match status" value="1"/>
</dbReference>
<evidence type="ECO:0000256" key="2">
    <source>
        <dbReference type="ARBA" id="ARBA00022491"/>
    </source>
</evidence>
<evidence type="ECO:0000256" key="1">
    <source>
        <dbReference type="ARBA" id="ARBA00004123"/>
    </source>
</evidence>
<organism evidence="7 8">
    <name type="scientific">Marchantia polymorpha subsp. ruderalis</name>
    <dbReference type="NCBI Taxonomy" id="1480154"/>
    <lineage>
        <taxon>Eukaryota</taxon>
        <taxon>Viridiplantae</taxon>
        <taxon>Streptophyta</taxon>
        <taxon>Embryophyta</taxon>
        <taxon>Marchantiophyta</taxon>
        <taxon>Marchantiopsida</taxon>
        <taxon>Marchantiidae</taxon>
        <taxon>Marchantiales</taxon>
        <taxon>Marchantiaceae</taxon>
        <taxon>Marchantia</taxon>
    </lineage>
</organism>
<keyword evidence="2" id="KW-0678">Repressor</keyword>
<evidence type="ECO:0000259" key="6">
    <source>
        <dbReference type="SMART" id="SM00761"/>
    </source>
</evidence>
<dbReference type="InterPro" id="IPR013194">
    <property type="entry name" value="HDAC_interact_dom"/>
</dbReference>
<dbReference type="SUPFAM" id="SSF47762">
    <property type="entry name" value="PAH2 domain"/>
    <property type="match status" value="3"/>
</dbReference>